<feature type="transmembrane region" description="Helical" evidence="8">
    <location>
        <begin position="372"/>
        <end position="394"/>
    </location>
</feature>
<keyword evidence="7 8" id="KW-0472">Membrane</keyword>
<feature type="transmembrane region" description="Helical" evidence="8">
    <location>
        <begin position="223"/>
        <end position="245"/>
    </location>
</feature>
<dbReference type="KEGG" id="hhd:HBHAL_1715"/>
<evidence type="ECO:0000256" key="6">
    <source>
        <dbReference type="ARBA" id="ARBA00022989"/>
    </source>
</evidence>
<dbReference type="Gene3D" id="1.20.1250.20">
    <property type="entry name" value="MFS general substrate transporter like domains"/>
    <property type="match status" value="1"/>
</dbReference>
<keyword evidence="3" id="KW-0813">Transport</keyword>
<dbReference type="PANTHER" id="PTHR43271">
    <property type="entry name" value="BLL2771 PROTEIN"/>
    <property type="match status" value="1"/>
</dbReference>
<dbReference type="PANTHER" id="PTHR43271:SF1">
    <property type="entry name" value="INNER MEMBRANE TRANSPORT PROTEIN YNFM"/>
    <property type="match status" value="1"/>
</dbReference>
<keyword evidence="4" id="KW-1003">Cell membrane</keyword>
<dbReference type="PATRIC" id="fig|866895.3.peg.711"/>
<feature type="transmembrane region" description="Helical" evidence="8">
    <location>
        <begin position="257"/>
        <end position="278"/>
    </location>
</feature>
<evidence type="ECO:0000256" key="7">
    <source>
        <dbReference type="ARBA" id="ARBA00023136"/>
    </source>
</evidence>
<accession>I0JIW3</accession>
<feature type="transmembrane region" description="Helical" evidence="8">
    <location>
        <begin position="176"/>
        <end position="195"/>
    </location>
</feature>
<dbReference type="SUPFAM" id="SSF103473">
    <property type="entry name" value="MFS general substrate transporter"/>
    <property type="match status" value="1"/>
</dbReference>
<dbReference type="AlphaFoldDB" id="I0JIW3"/>
<name>I0JIW3_HALH3</name>
<dbReference type="eggNOG" id="COG2814">
    <property type="taxonomic scope" value="Bacteria"/>
</dbReference>
<reference evidence="10 11" key="1">
    <citation type="journal article" date="2013" name="Environ. Microbiol.">
        <title>Chloride and organic osmolytes: a hybrid strategy to cope with elevated salinities by the moderately halophilic, chloride-dependent bacterium Halobacillus halophilus.</title>
        <authorList>
            <person name="Saum S.H."/>
            <person name="Pfeiffer F."/>
            <person name="Palm P."/>
            <person name="Rampp M."/>
            <person name="Schuster S.C."/>
            <person name="Muller V."/>
            <person name="Oesterhelt D."/>
        </authorList>
    </citation>
    <scope>NUCLEOTIDE SEQUENCE [LARGE SCALE GENOMIC DNA]</scope>
    <source>
        <strain evidence="11">ATCC 35676 / DSM 2266 / JCM 20832 / KCTC 3685 / LMG 17431 / NBRC 102448 / NCIMB 2269</strain>
    </source>
</reference>
<evidence type="ECO:0000256" key="8">
    <source>
        <dbReference type="SAM" id="Phobius"/>
    </source>
</evidence>
<evidence type="ECO:0000259" key="9">
    <source>
        <dbReference type="PROSITE" id="PS50850"/>
    </source>
</evidence>
<evidence type="ECO:0000256" key="1">
    <source>
        <dbReference type="ARBA" id="ARBA00004651"/>
    </source>
</evidence>
<evidence type="ECO:0000313" key="10">
    <source>
        <dbReference type="EMBL" id="CCG44081.1"/>
    </source>
</evidence>
<dbReference type="GO" id="GO:0022857">
    <property type="term" value="F:transmembrane transporter activity"/>
    <property type="evidence" value="ECO:0007669"/>
    <property type="project" value="InterPro"/>
</dbReference>
<gene>
    <name evidence="10" type="ordered locus">HBHAL_1715</name>
</gene>
<evidence type="ECO:0000256" key="5">
    <source>
        <dbReference type="ARBA" id="ARBA00022692"/>
    </source>
</evidence>
<sequence length="404" mass="44178">MDSSQPAIKPYTPDESGFWRITLALMLASLLVFSTLYVFQPLLPIFVNEFQVSATESSFLMSAAVIAMVVGLFILGFAADRYGRLRLMQLSLGVTVLLLAAMPFTSSFEWLVVLRLLQGFFLAGIPAAAMGYLGEEVDPNHLGLAMTLYISSNALGGMGGRVAGGYLTDVFDWEKTLFILSAFGVAAALLFLLLLPSERYFTKGDQPLREDFRGMLVHLKDRYMLVLFLMGLLLQIVFTAIWTYIPFHLQSDPYQWPLKWISFTYFAYVLGVLAPPLAGRLSNHFGLTKVMFSGLFILIAGAGFTALQPVSWIMAGLGVLCSGFFIAHSMAAALVSKSADHHRSGASSFYLISYYVGVAVGSTAVGTLWETWGWPGVISTALVFILIIISLPVFKRNSGGGEEV</sequence>
<organism evidence="10 11">
    <name type="scientific">Halobacillus halophilus (strain ATCC 35676 / DSM 2266 / JCM 20832 / KCTC 3685 / LMG 17431 / NBRC 102448 / NCIMB 2269)</name>
    <name type="common">Sporosarcina halophila</name>
    <dbReference type="NCBI Taxonomy" id="866895"/>
    <lineage>
        <taxon>Bacteria</taxon>
        <taxon>Bacillati</taxon>
        <taxon>Bacillota</taxon>
        <taxon>Bacilli</taxon>
        <taxon>Bacillales</taxon>
        <taxon>Bacillaceae</taxon>
        <taxon>Halobacillus</taxon>
    </lineage>
</organism>
<protein>
    <submittedName>
        <fullName evidence="10">MFS-type transporter</fullName>
    </submittedName>
</protein>
<comment type="subcellular location">
    <subcellularLocation>
        <location evidence="1">Cell membrane</location>
        <topology evidence="1">Multi-pass membrane protein</topology>
    </subcellularLocation>
</comment>
<keyword evidence="6 8" id="KW-1133">Transmembrane helix</keyword>
<comment type="similarity">
    <text evidence="2">Belongs to the major facilitator superfamily.</text>
</comment>
<dbReference type="InterPro" id="IPR020846">
    <property type="entry name" value="MFS_dom"/>
</dbReference>
<feature type="transmembrane region" description="Helical" evidence="8">
    <location>
        <begin position="85"/>
        <end position="104"/>
    </location>
</feature>
<dbReference type="Proteomes" id="UP000007397">
    <property type="component" value="Chromosome"/>
</dbReference>
<feature type="transmembrane region" description="Helical" evidence="8">
    <location>
        <begin position="290"/>
        <end position="307"/>
    </location>
</feature>
<dbReference type="STRING" id="866895.HBHAL_1715"/>
<keyword evidence="5 8" id="KW-0812">Transmembrane</keyword>
<keyword evidence="11" id="KW-1185">Reference proteome</keyword>
<evidence type="ECO:0000256" key="4">
    <source>
        <dbReference type="ARBA" id="ARBA00022475"/>
    </source>
</evidence>
<feature type="transmembrane region" description="Helical" evidence="8">
    <location>
        <begin position="59"/>
        <end position="78"/>
    </location>
</feature>
<evidence type="ECO:0000256" key="2">
    <source>
        <dbReference type="ARBA" id="ARBA00008335"/>
    </source>
</evidence>
<feature type="transmembrane region" description="Helical" evidence="8">
    <location>
        <begin position="347"/>
        <end position="366"/>
    </location>
</feature>
<dbReference type="Pfam" id="PF07690">
    <property type="entry name" value="MFS_1"/>
    <property type="match status" value="1"/>
</dbReference>
<dbReference type="InterPro" id="IPR011701">
    <property type="entry name" value="MFS"/>
</dbReference>
<dbReference type="HOGENOM" id="CLU_001265_19_3_9"/>
<feature type="transmembrane region" description="Helical" evidence="8">
    <location>
        <begin position="21"/>
        <end position="39"/>
    </location>
</feature>
<dbReference type="InterPro" id="IPR036259">
    <property type="entry name" value="MFS_trans_sf"/>
</dbReference>
<dbReference type="EMBL" id="HE717023">
    <property type="protein sequence ID" value="CCG44081.1"/>
    <property type="molecule type" value="Genomic_DNA"/>
</dbReference>
<evidence type="ECO:0000256" key="3">
    <source>
        <dbReference type="ARBA" id="ARBA00022448"/>
    </source>
</evidence>
<dbReference type="GO" id="GO:0005886">
    <property type="term" value="C:plasma membrane"/>
    <property type="evidence" value="ECO:0007669"/>
    <property type="project" value="UniProtKB-SubCell"/>
</dbReference>
<proteinExistence type="inferred from homology"/>
<dbReference type="CDD" id="cd17324">
    <property type="entry name" value="MFS_NepI_like"/>
    <property type="match status" value="1"/>
</dbReference>
<feature type="domain" description="Major facilitator superfamily (MFS) profile" evidence="9">
    <location>
        <begin position="21"/>
        <end position="398"/>
    </location>
</feature>
<dbReference type="PROSITE" id="PS50850">
    <property type="entry name" value="MFS"/>
    <property type="match status" value="1"/>
</dbReference>
<feature type="transmembrane region" description="Helical" evidence="8">
    <location>
        <begin position="313"/>
        <end position="335"/>
    </location>
</feature>
<dbReference type="RefSeq" id="WP_014641986.1">
    <property type="nucleotide sequence ID" value="NC_017668.1"/>
</dbReference>
<evidence type="ECO:0000313" key="11">
    <source>
        <dbReference type="Proteomes" id="UP000007397"/>
    </source>
</evidence>